<reference evidence="2 3" key="1">
    <citation type="journal article" date="2006" name="Proc. Natl. Acad. Sci. U.S.A.">
        <title>Evolution of sensory complexity recorded in a myxobacterial genome.</title>
        <authorList>
            <person name="Goldman B.S."/>
            <person name="Nierman W.C."/>
            <person name="Kaiser D."/>
            <person name="Slater S.C."/>
            <person name="Durkin A.S."/>
            <person name="Eisen J.A."/>
            <person name="Ronning C.M."/>
            <person name="Barbazuk W.B."/>
            <person name="Blanchard M."/>
            <person name="Field C."/>
            <person name="Halling C."/>
            <person name="Hinkle G."/>
            <person name="Iartchuk O."/>
            <person name="Kim H.S."/>
            <person name="Mackenzie C."/>
            <person name="Madupu R."/>
            <person name="Miller N."/>
            <person name="Shvartsbeyn A."/>
            <person name="Sullivan S.A."/>
            <person name="Vaudin M."/>
            <person name="Wiegand R."/>
            <person name="Kaplan H.B."/>
        </authorList>
    </citation>
    <scope>NUCLEOTIDE SEQUENCE [LARGE SCALE GENOMIC DNA]</scope>
    <source>
        <strain evidence="3">DK1622</strain>
    </source>
</reference>
<dbReference type="EMBL" id="CP000113">
    <property type="protein sequence ID" value="ABF92472.1"/>
    <property type="molecule type" value="Genomic_DNA"/>
</dbReference>
<dbReference type="STRING" id="246197.MXAN_0067"/>
<feature type="compositionally biased region" description="Pro residues" evidence="1">
    <location>
        <begin position="24"/>
        <end position="36"/>
    </location>
</feature>
<feature type="compositionally biased region" description="Basic and acidic residues" evidence="1">
    <location>
        <begin position="479"/>
        <end position="488"/>
    </location>
</feature>
<proteinExistence type="predicted"/>
<gene>
    <name evidence="2" type="ordered locus">MXAN_0067</name>
</gene>
<name>Q1DG75_MYXXD</name>
<feature type="compositionally biased region" description="Low complexity" evidence="1">
    <location>
        <begin position="111"/>
        <end position="137"/>
    </location>
</feature>
<dbReference type="Proteomes" id="UP000002402">
    <property type="component" value="Chromosome"/>
</dbReference>
<feature type="region of interest" description="Disordered" evidence="1">
    <location>
        <begin position="399"/>
        <end position="424"/>
    </location>
</feature>
<feature type="compositionally biased region" description="Low complexity" evidence="1">
    <location>
        <begin position="1"/>
        <end position="15"/>
    </location>
</feature>
<feature type="compositionally biased region" description="Basic residues" evidence="1">
    <location>
        <begin position="46"/>
        <end position="55"/>
    </location>
</feature>
<evidence type="ECO:0000313" key="2">
    <source>
        <dbReference type="EMBL" id="ABF92472.1"/>
    </source>
</evidence>
<feature type="region of interest" description="Disordered" evidence="1">
    <location>
        <begin position="472"/>
        <end position="501"/>
    </location>
</feature>
<protein>
    <submittedName>
        <fullName evidence="2">Uncharacterized protein</fullName>
    </submittedName>
</protein>
<evidence type="ECO:0000313" key="3">
    <source>
        <dbReference type="Proteomes" id="UP000002402"/>
    </source>
</evidence>
<keyword evidence="3" id="KW-1185">Reference proteome</keyword>
<dbReference type="AlphaFoldDB" id="Q1DG75"/>
<sequence>MRAGHLLGRAAARAGVEPPRRGPHPCPASEPRTPPPWEERGAPARHAPRRSPAHRRTPDRGPRHARRPAPVRGPRPVAGTKQGGVGSLPPPASRPARPAAPRRRARPACPPVRTGPRSPRVSRSRAAGGRRASGSAAFACAPRHRACLERHGSPALLPRSLPPFPPGQHDGSASNRARKSPRAFNLGGVGRAGGHTRHKAPRSPLCSHTKDRTRRSRGRWATPTWASCPDRATWPTSPRLNCWRARSPRSSANRPRAWGLHGHGLAWVELHLLGLARPGLRVRLLRGVPALARGLDLRLHRRLAVVTLPIRVAVPDAIHMVTPTGVHPFLRARGGIEHRGCHLHRCLCLLLLHGSRLQRHRQENPTKETHRPPPTWMLRNGWEWNPDVTSPGAFGASPSALGLTFARPGTSRPRPRAAPNSLAFPPVPPASSAPVFGFRLLASASLDAPVAAACSSHLGNKSHELEAAAGEGLRGPLRPGEDQEHEGRCGPVPVRQVAVGGGPRATWTGGLCL</sequence>
<dbReference type="EnsemblBacteria" id="ABF92472">
    <property type="protein sequence ID" value="ABF92472"/>
    <property type="gene ID" value="MXAN_0067"/>
</dbReference>
<dbReference type="KEGG" id="mxa:MXAN_0067"/>
<accession>Q1DG75</accession>
<dbReference type="HOGENOM" id="CLU_530831_0_0_7"/>
<feature type="region of interest" description="Disordered" evidence="1">
    <location>
        <begin position="1"/>
        <end position="137"/>
    </location>
</feature>
<feature type="region of interest" description="Disordered" evidence="1">
    <location>
        <begin position="153"/>
        <end position="222"/>
    </location>
</feature>
<feature type="compositionally biased region" description="Low complexity" evidence="1">
    <location>
        <begin position="70"/>
        <end position="79"/>
    </location>
</feature>
<evidence type="ECO:0000256" key="1">
    <source>
        <dbReference type="SAM" id="MobiDB-lite"/>
    </source>
</evidence>
<organism evidence="2 3">
    <name type="scientific">Myxococcus xanthus (strain DK1622)</name>
    <dbReference type="NCBI Taxonomy" id="246197"/>
    <lineage>
        <taxon>Bacteria</taxon>
        <taxon>Pseudomonadati</taxon>
        <taxon>Myxococcota</taxon>
        <taxon>Myxococcia</taxon>
        <taxon>Myxococcales</taxon>
        <taxon>Cystobacterineae</taxon>
        <taxon>Myxococcaceae</taxon>
        <taxon>Myxococcus</taxon>
    </lineage>
</organism>